<dbReference type="AlphaFoldDB" id="A0A9W6LG19"/>
<keyword evidence="6" id="KW-1185">Reference proteome</keyword>
<dbReference type="Pfam" id="PF00534">
    <property type="entry name" value="Glycos_transf_1"/>
    <property type="match status" value="1"/>
</dbReference>
<gene>
    <name evidence="5" type="ORF">GALLR39Z86_15800</name>
</gene>
<dbReference type="Pfam" id="PF13439">
    <property type="entry name" value="Glyco_transf_4"/>
    <property type="match status" value="1"/>
</dbReference>
<comment type="caution">
    <text evidence="5">The sequence shown here is derived from an EMBL/GenBank/DDBJ whole genome shotgun (WGS) entry which is preliminary data.</text>
</comment>
<sequence length="512" mass="57369">MNAASAPGRVVMVVANRIDGDSRVQKSAQSMSEAGWDVHLVGLSVSGRQEHYRHGDATYHKIPVPKMDPPKNLRRRLAALRYPLAYGDTARIKHGDTRIKAERIELEAIDDERGQGRDGLLRPPRHVRRLARKVQRFWIGRRIGQTRARDSYAARDDGRIDRFERGWWTLLLGDRVWRRLDIDAVRIELALQPEIIRLEPDLIHAHDMHPIGICARAAARIRRSGRTVKLLYDAHEFVPGCDTLPADRFESLVRYERRYLPGADAIVTVSEPLAELLREHHGLDRTPAVVLNAPLTPDYSRPDPGDIRSACGLGADTPLGVYSGWAAPERKIEWIIEAAARIPGFHVAFLVNRPNHPYVKSLISLGTALGVADRLHFRGYVDYADLPRFLSTADVGIHPMQSGPINHEIALPNKFFEYSHARLPLVVSDVKTLSEEVRRIGNGEVFASGDIGGLVVAIEKVLANPDAYRSAYRDPDVLAEYTWERQVHTYVELYEELIGPAPVPVSEGALGV</sequence>
<dbReference type="InterPro" id="IPR028098">
    <property type="entry name" value="Glyco_trans_4-like_N"/>
</dbReference>
<feature type="domain" description="Glycosyl transferase family 1" evidence="3">
    <location>
        <begin position="316"/>
        <end position="469"/>
    </location>
</feature>
<protein>
    <recommendedName>
        <fullName evidence="7">Glycosyltransferase involved in cell wall biosynthesis</fullName>
    </recommendedName>
</protein>
<proteinExistence type="predicted"/>
<dbReference type="Gene3D" id="3.40.50.2000">
    <property type="entry name" value="Glycogen Phosphorylase B"/>
    <property type="match status" value="2"/>
</dbReference>
<evidence type="ECO:0000259" key="3">
    <source>
        <dbReference type="Pfam" id="PF00534"/>
    </source>
</evidence>
<dbReference type="PANTHER" id="PTHR46401">
    <property type="entry name" value="GLYCOSYLTRANSFERASE WBBK-RELATED"/>
    <property type="match status" value="1"/>
</dbReference>
<accession>A0A9W6LG19</accession>
<evidence type="ECO:0008006" key="7">
    <source>
        <dbReference type="Google" id="ProtNLM"/>
    </source>
</evidence>
<keyword evidence="1" id="KW-0328">Glycosyltransferase</keyword>
<dbReference type="InterPro" id="IPR001296">
    <property type="entry name" value="Glyco_trans_1"/>
</dbReference>
<dbReference type="GO" id="GO:0016757">
    <property type="term" value="F:glycosyltransferase activity"/>
    <property type="evidence" value="ECO:0007669"/>
    <property type="project" value="UniProtKB-KW"/>
</dbReference>
<keyword evidence="2" id="KW-0808">Transferase</keyword>
<name>A0A9W6LG19_9ACTN</name>
<evidence type="ECO:0000256" key="2">
    <source>
        <dbReference type="ARBA" id="ARBA00022679"/>
    </source>
</evidence>
<evidence type="ECO:0000313" key="6">
    <source>
        <dbReference type="Proteomes" id="UP001144313"/>
    </source>
</evidence>
<dbReference type="GO" id="GO:0009103">
    <property type="term" value="P:lipopolysaccharide biosynthetic process"/>
    <property type="evidence" value="ECO:0007669"/>
    <property type="project" value="TreeGrafter"/>
</dbReference>
<feature type="domain" description="Glycosyltransferase subfamily 4-like N-terminal" evidence="4">
    <location>
        <begin position="189"/>
        <end position="291"/>
    </location>
</feature>
<dbReference type="CDD" id="cd03801">
    <property type="entry name" value="GT4_PimA-like"/>
    <property type="match status" value="1"/>
</dbReference>
<dbReference type="SUPFAM" id="SSF53756">
    <property type="entry name" value="UDP-Glycosyltransferase/glycogen phosphorylase"/>
    <property type="match status" value="1"/>
</dbReference>
<evidence type="ECO:0000313" key="5">
    <source>
        <dbReference type="EMBL" id="GLI41730.1"/>
    </source>
</evidence>
<organism evidence="5 6">
    <name type="scientific">Glycomyces algeriensis</name>
    <dbReference type="NCBI Taxonomy" id="256037"/>
    <lineage>
        <taxon>Bacteria</taxon>
        <taxon>Bacillati</taxon>
        <taxon>Actinomycetota</taxon>
        <taxon>Actinomycetes</taxon>
        <taxon>Glycomycetales</taxon>
        <taxon>Glycomycetaceae</taxon>
        <taxon>Glycomyces</taxon>
    </lineage>
</organism>
<reference evidence="5" key="1">
    <citation type="submission" date="2022-12" db="EMBL/GenBank/DDBJ databases">
        <title>Reference genome sequencing for broad-spectrum identification of bacterial and archaeal isolates by mass spectrometry.</title>
        <authorList>
            <person name="Sekiguchi Y."/>
            <person name="Tourlousse D.M."/>
        </authorList>
    </citation>
    <scope>NUCLEOTIDE SEQUENCE</scope>
    <source>
        <strain evidence="5">LLR39Z86</strain>
    </source>
</reference>
<dbReference type="EMBL" id="BSDT01000001">
    <property type="protein sequence ID" value="GLI41730.1"/>
    <property type="molecule type" value="Genomic_DNA"/>
</dbReference>
<dbReference type="Proteomes" id="UP001144313">
    <property type="component" value="Unassembled WGS sequence"/>
</dbReference>
<evidence type="ECO:0000256" key="1">
    <source>
        <dbReference type="ARBA" id="ARBA00022676"/>
    </source>
</evidence>
<evidence type="ECO:0000259" key="4">
    <source>
        <dbReference type="Pfam" id="PF13439"/>
    </source>
</evidence>
<dbReference type="PANTHER" id="PTHR46401:SF2">
    <property type="entry name" value="GLYCOSYLTRANSFERASE WBBK-RELATED"/>
    <property type="match status" value="1"/>
</dbReference>
<dbReference type="RefSeq" id="WP_270115309.1">
    <property type="nucleotide sequence ID" value="NZ_BAAAOL010000003.1"/>
</dbReference>